<evidence type="ECO:0000313" key="10">
    <source>
        <dbReference type="Proteomes" id="UP000612362"/>
    </source>
</evidence>
<feature type="transmembrane region" description="Helical" evidence="7">
    <location>
        <begin position="278"/>
        <end position="297"/>
    </location>
</feature>
<feature type="transmembrane region" description="Helical" evidence="7">
    <location>
        <begin position="38"/>
        <end position="63"/>
    </location>
</feature>
<dbReference type="Proteomes" id="UP000612362">
    <property type="component" value="Unassembled WGS sequence"/>
</dbReference>
<keyword evidence="5 7" id="KW-0472">Membrane</keyword>
<evidence type="ECO:0000256" key="3">
    <source>
        <dbReference type="ARBA" id="ARBA00022692"/>
    </source>
</evidence>
<dbReference type="RefSeq" id="WP_220193343.1">
    <property type="nucleotide sequence ID" value="NZ_BNJF01000001.1"/>
</dbReference>
<feature type="transmembrane region" description="Helical" evidence="7">
    <location>
        <begin position="187"/>
        <end position="210"/>
    </location>
</feature>
<dbReference type="InterPro" id="IPR036259">
    <property type="entry name" value="MFS_trans_sf"/>
</dbReference>
<dbReference type="Pfam" id="PF07690">
    <property type="entry name" value="MFS_1"/>
    <property type="match status" value="2"/>
</dbReference>
<evidence type="ECO:0000256" key="6">
    <source>
        <dbReference type="SAM" id="MobiDB-lite"/>
    </source>
</evidence>
<keyword evidence="10" id="KW-1185">Reference proteome</keyword>
<gene>
    <name evidence="9" type="ORF">KSX_20610</name>
</gene>
<dbReference type="CDD" id="cd17325">
    <property type="entry name" value="MFS_MdtG_SLC18_like"/>
    <property type="match status" value="1"/>
</dbReference>
<feature type="transmembrane region" description="Helical" evidence="7">
    <location>
        <begin position="104"/>
        <end position="122"/>
    </location>
</feature>
<evidence type="ECO:0000256" key="2">
    <source>
        <dbReference type="ARBA" id="ARBA00022448"/>
    </source>
</evidence>
<dbReference type="AlphaFoldDB" id="A0A8J3HZK4"/>
<feature type="transmembrane region" description="Helical" evidence="7">
    <location>
        <begin position="69"/>
        <end position="92"/>
    </location>
</feature>
<evidence type="ECO:0000259" key="8">
    <source>
        <dbReference type="PROSITE" id="PS50850"/>
    </source>
</evidence>
<dbReference type="PROSITE" id="PS50850">
    <property type="entry name" value="MFS"/>
    <property type="match status" value="1"/>
</dbReference>
<comment type="subcellular location">
    <subcellularLocation>
        <location evidence="1">Cell membrane</location>
        <topology evidence="1">Multi-pass membrane protein</topology>
    </subcellularLocation>
</comment>
<evidence type="ECO:0000256" key="1">
    <source>
        <dbReference type="ARBA" id="ARBA00004651"/>
    </source>
</evidence>
<dbReference type="GO" id="GO:0022857">
    <property type="term" value="F:transmembrane transporter activity"/>
    <property type="evidence" value="ECO:0007669"/>
    <property type="project" value="InterPro"/>
</dbReference>
<feature type="transmembrane region" description="Helical" evidence="7">
    <location>
        <begin position="309"/>
        <end position="328"/>
    </location>
</feature>
<dbReference type="PANTHER" id="PTHR42718">
    <property type="entry name" value="MAJOR FACILITATOR SUPERFAMILY MULTIDRUG TRANSPORTER MFSC"/>
    <property type="match status" value="1"/>
</dbReference>
<keyword evidence="3 7" id="KW-0812">Transmembrane</keyword>
<reference evidence="9" key="1">
    <citation type="submission" date="2020-10" db="EMBL/GenBank/DDBJ databases">
        <title>Taxonomic study of unclassified bacteria belonging to the class Ktedonobacteria.</title>
        <authorList>
            <person name="Yabe S."/>
            <person name="Wang C.M."/>
            <person name="Zheng Y."/>
            <person name="Sakai Y."/>
            <person name="Cavaletti L."/>
            <person name="Monciardini P."/>
            <person name="Donadio S."/>
        </authorList>
    </citation>
    <scope>NUCLEOTIDE SEQUENCE</scope>
    <source>
        <strain evidence="9">SOSP1-1</strain>
    </source>
</reference>
<feature type="transmembrane region" description="Helical" evidence="7">
    <location>
        <begin position="128"/>
        <end position="150"/>
    </location>
</feature>
<evidence type="ECO:0000256" key="5">
    <source>
        <dbReference type="ARBA" id="ARBA00023136"/>
    </source>
</evidence>
<accession>A0A8J3HZK4</accession>
<feature type="transmembrane region" description="Helical" evidence="7">
    <location>
        <begin position="400"/>
        <end position="421"/>
    </location>
</feature>
<protein>
    <submittedName>
        <fullName evidence="9">MFS transporter</fullName>
    </submittedName>
</protein>
<dbReference type="InterPro" id="IPR020846">
    <property type="entry name" value="MFS_dom"/>
</dbReference>
<dbReference type="EMBL" id="BNJF01000001">
    <property type="protein sequence ID" value="GHO43898.1"/>
    <property type="molecule type" value="Genomic_DNA"/>
</dbReference>
<dbReference type="PRINTS" id="PR01035">
    <property type="entry name" value="TCRTETA"/>
</dbReference>
<dbReference type="GO" id="GO:0005886">
    <property type="term" value="C:plasma membrane"/>
    <property type="evidence" value="ECO:0007669"/>
    <property type="project" value="UniProtKB-SubCell"/>
</dbReference>
<dbReference type="InterPro" id="IPR011701">
    <property type="entry name" value="MFS"/>
</dbReference>
<dbReference type="InterPro" id="IPR001958">
    <property type="entry name" value="Tet-R_TetA/multi-R_MdtG-like"/>
</dbReference>
<feature type="domain" description="Major facilitator superfamily (MFS) profile" evidence="8">
    <location>
        <begin position="38"/>
        <end position="425"/>
    </location>
</feature>
<keyword evidence="4 7" id="KW-1133">Transmembrane helix</keyword>
<dbReference type="Gene3D" id="1.20.1250.20">
    <property type="entry name" value="MFS general substrate transporter like domains"/>
    <property type="match status" value="2"/>
</dbReference>
<evidence type="ECO:0000256" key="7">
    <source>
        <dbReference type="SAM" id="Phobius"/>
    </source>
</evidence>
<organism evidence="9 10">
    <name type="scientific">Ktedonospora formicarum</name>
    <dbReference type="NCBI Taxonomy" id="2778364"/>
    <lineage>
        <taxon>Bacteria</taxon>
        <taxon>Bacillati</taxon>
        <taxon>Chloroflexota</taxon>
        <taxon>Ktedonobacteria</taxon>
        <taxon>Ktedonobacterales</taxon>
        <taxon>Ktedonobacteraceae</taxon>
        <taxon>Ktedonospora</taxon>
    </lineage>
</organism>
<evidence type="ECO:0000256" key="4">
    <source>
        <dbReference type="ARBA" id="ARBA00022989"/>
    </source>
</evidence>
<keyword evidence="2" id="KW-0813">Transport</keyword>
<feature type="transmembrane region" description="Helical" evidence="7">
    <location>
        <begin position="162"/>
        <end position="181"/>
    </location>
</feature>
<evidence type="ECO:0000313" key="9">
    <source>
        <dbReference type="EMBL" id="GHO43898.1"/>
    </source>
</evidence>
<feature type="compositionally biased region" description="Basic and acidic residues" evidence="6">
    <location>
        <begin position="1"/>
        <end position="17"/>
    </location>
</feature>
<name>A0A8J3HZK4_9CHLR</name>
<feature type="transmembrane region" description="Helical" evidence="7">
    <location>
        <begin position="334"/>
        <end position="358"/>
    </location>
</feature>
<feature type="transmembrane region" description="Helical" evidence="7">
    <location>
        <begin position="370"/>
        <end position="394"/>
    </location>
</feature>
<feature type="transmembrane region" description="Helical" evidence="7">
    <location>
        <begin position="239"/>
        <end position="258"/>
    </location>
</feature>
<proteinExistence type="predicted"/>
<sequence>MGIEHTKEQSSAEERSTPGKAIGLTSPISTKPIWRNRVLLAVSFAIFIDFAGTGMVAPVRILYATEHGASLAVVDAMATAYLVSNFIFQFPAGWLADRWGHKRIMLLSLLAQGILSAIYIPVTDPYVFIGLRFLEGMFGAALMPATRALIIDAIPENQQGQAFGIFAAFFNAGFLLGPGLGGLLGETWAFGGAVITRVLAIMIILIWLGASLKKNTNALQSGGPSLPTTSRERTSFKDLLALPLLGAYIIAFGDYLYLGFDQTLMPIWLHNDLGASMAIIGLIYVVWSIPNTLLGPIGGRVADRVSRKWLILLFGLGQIPLYIGYGLANNVNQVLTLFALHGILYAFMIPAMDSFIASSSPGKLRARVQGLYTTTGFIGAFVGSSGFTPLYHISFRLPPFAMGAGYGLCIIVGSTLIFLAARRAKS</sequence>
<dbReference type="SUPFAM" id="SSF103473">
    <property type="entry name" value="MFS general substrate transporter"/>
    <property type="match status" value="1"/>
</dbReference>
<feature type="region of interest" description="Disordered" evidence="6">
    <location>
        <begin position="1"/>
        <end position="23"/>
    </location>
</feature>
<comment type="caution">
    <text evidence="9">The sequence shown here is derived from an EMBL/GenBank/DDBJ whole genome shotgun (WGS) entry which is preliminary data.</text>
</comment>
<dbReference type="PANTHER" id="PTHR42718:SF9">
    <property type="entry name" value="MAJOR FACILITATOR SUPERFAMILY MULTIDRUG TRANSPORTER MFSC"/>
    <property type="match status" value="1"/>
</dbReference>